<dbReference type="Proteomes" id="UP000297245">
    <property type="component" value="Unassembled WGS sequence"/>
</dbReference>
<feature type="non-terminal residue" evidence="2">
    <location>
        <position position="88"/>
    </location>
</feature>
<keyword evidence="1" id="KW-0472">Membrane</keyword>
<feature type="non-terminal residue" evidence="2">
    <location>
        <position position="1"/>
    </location>
</feature>
<name>A0A4S8LTC0_DENBC</name>
<keyword evidence="3" id="KW-1185">Reference proteome</keyword>
<evidence type="ECO:0000313" key="2">
    <source>
        <dbReference type="EMBL" id="THU92540.1"/>
    </source>
</evidence>
<feature type="transmembrane region" description="Helical" evidence="1">
    <location>
        <begin position="65"/>
        <end position="83"/>
    </location>
</feature>
<dbReference type="EMBL" id="ML179275">
    <property type="protein sequence ID" value="THU92540.1"/>
    <property type="molecule type" value="Genomic_DNA"/>
</dbReference>
<keyword evidence="1" id="KW-0812">Transmembrane</keyword>
<keyword evidence="1" id="KW-1133">Transmembrane helix</keyword>
<dbReference type="AlphaFoldDB" id="A0A4S8LTC0"/>
<protein>
    <submittedName>
        <fullName evidence="2">Uncharacterized protein</fullName>
    </submittedName>
</protein>
<evidence type="ECO:0000313" key="3">
    <source>
        <dbReference type="Proteomes" id="UP000297245"/>
    </source>
</evidence>
<dbReference type="Pfam" id="PF02992">
    <property type="entry name" value="Transposase_21"/>
    <property type="match status" value="1"/>
</dbReference>
<accession>A0A4S8LTC0</accession>
<reference evidence="2 3" key="1">
    <citation type="journal article" date="2019" name="Nat. Ecol. Evol.">
        <title>Megaphylogeny resolves global patterns of mushroom evolution.</title>
        <authorList>
            <person name="Varga T."/>
            <person name="Krizsan K."/>
            <person name="Foldi C."/>
            <person name="Dima B."/>
            <person name="Sanchez-Garcia M."/>
            <person name="Sanchez-Ramirez S."/>
            <person name="Szollosi G.J."/>
            <person name="Szarkandi J.G."/>
            <person name="Papp V."/>
            <person name="Albert L."/>
            <person name="Andreopoulos W."/>
            <person name="Angelini C."/>
            <person name="Antonin V."/>
            <person name="Barry K.W."/>
            <person name="Bougher N.L."/>
            <person name="Buchanan P."/>
            <person name="Buyck B."/>
            <person name="Bense V."/>
            <person name="Catcheside P."/>
            <person name="Chovatia M."/>
            <person name="Cooper J."/>
            <person name="Damon W."/>
            <person name="Desjardin D."/>
            <person name="Finy P."/>
            <person name="Geml J."/>
            <person name="Haridas S."/>
            <person name="Hughes K."/>
            <person name="Justo A."/>
            <person name="Karasinski D."/>
            <person name="Kautmanova I."/>
            <person name="Kiss B."/>
            <person name="Kocsube S."/>
            <person name="Kotiranta H."/>
            <person name="LaButti K.M."/>
            <person name="Lechner B.E."/>
            <person name="Liimatainen K."/>
            <person name="Lipzen A."/>
            <person name="Lukacs Z."/>
            <person name="Mihaltcheva S."/>
            <person name="Morgado L.N."/>
            <person name="Niskanen T."/>
            <person name="Noordeloos M.E."/>
            <person name="Ohm R.A."/>
            <person name="Ortiz-Santana B."/>
            <person name="Ovrebo C."/>
            <person name="Racz N."/>
            <person name="Riley R."/>
            <person name="Savchenko A."/>
            <person name="Shiryaev A."/>
            <person name="Soop K."/>
            <person name="Spirin V."/>
            <person name="Szebenyi C."/>
            <person name="Tomsovsky M."/>
            <person name="Tulloss R.E."/>
            <person name="Uehling J."/>
            <person name="Grigoriev I.V."/>
            <person name="Vagvolgyi C."/>
            <person name="Papp T."/>
            <person name="Martin F.M."/>
            <person name="Miettinen O."/>
            <person name="Hibbett D.S."/>
            <person name="Nagy L.G."/>
        </authorList>
    </citation>
    <scope>NUCLEOTIDE SEQUENCE [LARGE SCALE GENOMIC DNA]</scope>
    <source>
        <strain evidence="2 3">CBS 962.96</strain>
    </source>
</reference>
<sequence length="88" mass="10138">LIIFNYNLPPEERFHRENILCVGVIPGPKKPKDFDSFGWPLIQELLKLAQGVNAFDVKAKALFRLFAYLLYIFGDMPAIAMLMRMKGH</sequence>
<dbReference type="OrthoDB" id="2986351at2759"/>
<dbReference type="InterPro" id="IPR004242">
    <property type="entry name" value="Transposase_21"/>
</dbReference>
<proteinExistence type="predicted"/>
<organism evidence="2 3">
    <name type="scientific">Dendrothele bispora (strain CBS 962.96)</name>
    <dbReference type="NCBI Taxonomy" id="1314807"/>
    <lineage>
        <taxon>Eukaryota</taxon>
        <taxon>Fungi</taxon>
        <taxon>Dikarya</taxon>
        <taxon>Basidiomycota</taxon>
        <taxon>Agaricomycotina</taxon>
        <taxon>Agaricomycetes</taxon>
        <taxon>Agaricomycetidae</taxon>
        <taxon>Agaricales</taxon>
        <taxon>Agaricales incertae sedis</taxon>
        <taxon>Dendrothele</taxon>
    </lineage>
</organism>
<gene>
    <name evidence="2" type="ORF">K435DRAFT_621224</name>
</gene>
<evidence type="ECO:0000256" key="1">
    <source>
        <dbReference type="SAM" id="Phobius"/>
    </source>
</evidence>